<dbReference type="PANTHER" id="PTHR13627:SF31">
    <property type="entry name" value="RIBITOL 5-PHOSPHATE TRANSFERASE FKRP"/>
    <property type="match status" value="1"/>
</dbReference>
<comment type="caution">
    <text evidence="2">The sequence shown here is derived from an EMBL/GenBank/DDBJ whole genome shotgun (WGS) entry which is preliminary data.</text>
</comment>
<evidence type="ECO:0000313" key="2">
    <source>
        <dbReference type="EMBL" id="PPE73658.1"/>
    </source>
</evidence>
<evidence type="ECO:0000259" key="1">
    <source>
        <dbReference type="Pfam" id="PF04991"/>
    </source>
</evidence>
<accession>A0A2S5TFP4</accession>
<evidence type="ECO:0000313" key="3">
    <source>
        <dbReference type="Proteomes" id="UP000238220"/>
    </source>
</evidence>
<dbReference type="AlphaFoldDB" id="A0A2S5TFP4"/>
<dbReference type="Pfam" id="PF04991">
    <property type="entry name" value="LicD"/>
    <property type="match status" value="1"/>
</dbReference>
<organism evidence="2 3">
    <name type="scientific">Solimonas fluminis</name>
    <dbReference type="NCBI Taxonomy" id="2086571"/>
    <lineage>
        <taxon>Bacteria</taxon>
        <taxon>Pseudomonadati</taxon>
        <taxon>Pseudomonadota</taxon>
        <taxon>Gammaproteobacteria</taxon>
        <taxon>Nevskiales</taxon>
        <taxon>Nevskiaceae</taxon>
        <taxon>Solimonas</taxon>
    </lineage>
</organism>
<dbReference type="PANTHER" id="PTHR13627">
    <property type="entry name" value="FUKUTIN RELATED PROTEIN"/>
    <property type="match status" value="1"/>
</dbReference>
<dbReference type="RefSeq" id="WP_104230719.1">
    <property type="nucleotide sequence ID" value="NZ_PSNW01000006.1"/>
</dbReference>
<keyword evidence="3" id="KW-1185">Reference proteome</keyword>
<proteinExistence type="predicted"/>
<dbReference type="InterPro" id="IPR007074">
    <property type="entry name" value="LicD/FKTN/FKRP_NTP_transf"/>
</dbReference>
<dbReference type="Proteomes" id="UP000238220">
    <property type="component" value="Unassembled WGS sequence"/>
</dbReference>
<sequence length="203" mass="23036">MGGSIKLEGKVARDAEAMLADVTRLLGKIGIRYGLDGGTLLGIVREDRLLPWDDDMDLVVTEDQLPRLEARLYRFRLAGYKVSVKRARSAMGVIPAGAVRLIKIRSRKYLFWRGDLLMDLFIKYASGDRYEWIVGEKNAVHKSVDGRFYRSLGQLTFRGVEYTVPAETEAYLGARYGEWRTPVKVWDFRRDDQAISQGSPSPS</sequence>
<dbReference type="EMBL" id="PSNW01000006">
    <property type="protein sequence ID" value="PPE73658.1"/>
    <property type="molecule type" value="Genomic_DNA"/>
</dbReference>
<dbReference type="InterPro" id="IPR052613">
    <property type="entry name" value="LicD_transferase"/>
</dbReference>
<dbReference type="GO" id="GO:0009100">
    <property type="term" value="P:glycoprotein metabolic process"/>
    <property type="evidence" value="ECO:0007669"/>
    <property type="project" value="UniProtKB-ARBA"/>
</dbReference>
<dbReference type="OrthoDB" id="9786100at2"/>
<gene>
    <name evidence="2" type="ORF">C3942_12755</name>
</gene>
<reference evidence="2 3" key="1">
    <citation type="submission" date="2018-02" db="EMBL/GenBank/DDBJ databases">
        <title>Genome sequencing of Solimonas sp. HR-BB.</title>
        <authorList>
            <person name="Lee Y."/>
            <person name="Jeon C.O."/>
        </authorList>
    </citation>
    <scope>NUCLEOTIDE SEQUENCE [LARGE SCALE GENOMIC DNA]</scope>
    <source>
        <strain evidence="2 3">HR-BB</strain>
    </source>
</reference>
<protein>
    <recommendedName>
        <fullName evidence="1">LicD/FKTN/FKRP nucleotidyltransferase domain-containing protein</fullName>
    </recommendedName>
</protein>
<feature type="domain" description="LicD/FKTN/FKRP nucleotidyltransferase" evidence="1">
    <location>
        <begin position="29"/>
        <end position="70"/>
    </location>
</feature>
<name>A0A2S5TFP4_9GAMM</name>